<evidence type="ECO:0000313" key="2">
    <source>
        <dbReference type="EMBL" id="MFH4984363.1"/>
    </source>
</evidence>
<evidence type="ECO:0000313" key="3">
    <source>
        <dbReference type="Proteomes" id="UP001608902"/>
    </source>
</evidence>
<reference evidence="2 3" key="1">
    <citation type="submission" date="2024-08" db="EMBL/GenBank/DDBJ databases">
        <title>Gnathostoma spinigerum genome.</title>
        <authorList>
            <person name="Gonzalez-Bertolin B."/>
            <person name="Monzon S."/>
            <person name="Zaballos A."/>
            <person name="Jimenez P."/>
            <person name="Dekumyoy P."/>
            <person name="Varona S."/>
            <person name="Cuesta I."/>
            <person name="Sumanam S."/>
            <person name="Adisakwattana P."/>
            <person name="Gasser R.B."/>
            <person name="Hernandez-Gonzalez A."/>
            <person name="Young N.D."/>
            <person name="Perteguer M.J."/>
        </authorList>
    </citation>
    <scope>NUCLEOTIDE SEQUENCE [LARGE SCALE GENOMIC DNA]</scope>
    <source>
        <strain evidence="2">AL3</strain>
        <tissue evidence="2">Liver</tissue>
    </source>
</reference>
<feature type="transmembrane region" description="Helical" evidence="1">
    <location>
        <begin position="133"/>
        <end position="158"/>
    </location>
</feature>
<dbReference type="EMBL" id="JBGFUD010016967">
    <property type="protein sequence ID" value="MFH4984363.1"/>
    <property type="molecule type" value="Genomic_DNA"/>
</dbReference>
<dbReference type="AlphaFoldDB" id="A0ABD6EX60"/>
<dbReference type="Proteomes" id="UP001608902">
    <property type="component" value="Unassembled WGS sequence"/>
</dbReference>
<protein>
    <submittedName>
        <fullName evidence="2">Uncharacterized protein</fullName>
    </submittedName>
</protein>
<keyword evidence="1" id="KW-0812">Transmembrane</keyword>
<accession>A0ABD6EX60</accession>
<name>A0ABD6EX60_9BILA</name>
<keyword evidence="3" id="KW-1185">Reference proteome</keyword>
<keyword evidence="1" id="KW-0472">Membrane</keyword>
<proteinExistence type="predicted"/>
<keyword evidence="1" id="KW-1133">Transmembrane helix</keyword>
<gene>
    <name evidence="2" type="ORF">AB6A40_011072</name>
</gene>
<comment type="caution">
    <text evidence="2">The sequence shown here is derived from an EMBL/GenBank/DDBJ whole genome shotgun (WGS) entry which is preliminary data.</text>
</comment>
<sequence>MADGQQKLMLVRLGKYRFEKCSAIIAITLKPRRYRFVDRIVKVDLPTPPTSVAMILDDCNDHIFLTALNIHYDGSTITNTNLHLNCGMIAERELRWQHSDGAVLDQTGDKCLRRSQKEIDDVLKNLDLESYGLLLFVCASVGGLIGSILGFIGGVIYYRPRHRA</sequence>
<organism evidence="2 3">
    <name type="scientific">Gnathostoma spinigerum</name>
    <dbReference type="NCBI Taxonomy" id="75299"/>
    <lineage>
        <taxon>Eukaryota</taxon>
        <taxon>Metazoa</taxon>
        <taxon>Ecdysozoa</taxon>
        <taxon>Nematoda</taxon>
        <taxon>Chromadorea</taxon>
        <taxon>Rhabditida</taxon>
        <taxon>Spirurina</taxon>
        <taxon>Gnathostomatomorpha</taxon>
        <taxon>Gnathostomatoidea</taxon>
        <taxon>Gnathostomatidae</taxon>
        <taxon>Gnathostoma</taxon>
    </lineage>
</organism>
<evidence type="ECO:0000256" key="1">
    <source>
        <dbReference type="SAM" id="Phobius"/>
    </source>
</evidence>